<dbReference type="GO" id="GO:0030544">
    <property type="term" value="F:Hsp70 protein binding"/>
    <property type="evidence" value="ECO:0007669"/>
    <property type="project" value="TreeGrafter"/>
</dbReference>
<dbReference type="InterPro" id="IPR052972">
    <property type="entry name" value="Sacsin_chaperone_reg"/>
</dbReference>
<evidence type="ECO:0000313" key="2">
    <source>
        <dbReference type="EMBL" id="KDR71218.1"/>
    </source>
</evidence>
<dbReference type="Pfam" id="PF25794">
    <property type="entry name" value="SACS"/>
    <property type="match status" value="2"/>
</dbReference>
<protein>
    <recommendedName>
        <fullName evidence="1">Sacsin/Nov domain-containing protein</fullName>
    </recommendedName>
</protein>
<gene>
    <name evidence="2" type="ORF">GALMADRAFT_127161</name>
</gene>
<feature type="domain" description="Sacsin/Nov" evidence="1">
    <location>
        <begin position="1342"/>
        <end position="1561"/>
    </location>
</feature>
<dbReference type="PANTHER" id="PTHR15600:SF42">
    <property type="entry name" value="SACSIN"/>
    <property type="match status" value="1"/>
</dbReference>
<evidence type="ECO:0000259" key="1">
    <source>
        <dbReference type="Pfam" id="PF25794"/>
    </source>
</evidence>
<evidence type="ECO:0000313" key="3">
    <source>
        <dbReference type="Proteomes" id="UP000027222"/>
    </source>
</evidence>
<sequence>MHRDKADFARWLSGFGLFVRYLHPGPSEPAPGHVTRFKRPSLIVARDSHFPLSPSLSQTVMPQSAQEFTEITALIKGILNGYPGNSAIFREYLQNSDDAKASIQTFILDERSYPTTTMVDLTLKHSQGPALIAINDGLLQPVDWKALRKIHSSSKKSDESQTGKNGLGFRASYHLTENPHILSGRTLMILDPHQAFDEHPGGISIDIVDEGPEFKDQLAPFKSFIGDAFVFFEGTAFRLPLRTEAQAEVSQIKDSATSVEEIRAVFDDFAKKDLEHVILFLKHITTIKLQHIDALGVEVSTITVTIDPPPSPCPTTHIRTITITNADGTTTVRTWKLRHHNETKDAARHVMEDRLGYSIGDSLTTEKLTLSIDMALSIPFHPTRGRLFTLLPFPQFTGFPMHLNAVFALAPDRQSLKNIHEVGSATSRERKLVEWNRAIFDTWTPVVWTDMLTDLPSSILASASWSLWPPQVSDQDCYWAGLAEAMIKLVISRQLAIFPALQYQSQPILVCIDSPDVLLAPQDMTLSLETICRLGVRSVQPPSHIFAVVSSERPSSVISPGSLHSVLLRIPKTQIEHCERKQVQDVLDYLVFSIAPPSLSHIIGLFWFDRTDGGAVALTLPSQTTPRYFIPSSEEEARVFSRHTLMLSWGNVSDKLKNFLSLASASMILNVAVLTAADVFSFLTDRFRFPDSSSDEIEVAESELAWLIDFWSWLVRWSKHATFFQGIERISQLYLLPTAKGTLRKLSSRIVSFDNIASPVVDSWGILGVFSLHPNVPKAVVSRLVDASFVQIPRSSAYITTLVRSANLSSPHTLETALQAVFQRIRESLYDGLPQGTANSLSTQDKEKFSRFLIFKVRAESSFWGPASGYRIYVEVDDNFPLPSLEKSEVYLDVRDFRTLSFLRLLDPGRPFVNKDLDLMQLAVDNWSLQTTVKQDCIIDHIFHNWSRLPTKLRSDLKSLPFVIVNDKTTRHPPKDLIHPTSILRGLYTGEAGRMPAGRFSRDDYLAILQTLGFIRTGLDEFVVLDRLQYLTKPQPEDVHLYEKAASFVEVLNRHWKDTYSPLIQSNRNLPWLPITESASLVSPAQCRDNRRGNNSHPYYYDLTLKVLKGKVSSDRFRSALGWSDAVPSNVLEVQFGLTLDLPESMERHERLIELLNYMGQLHSESRLAKPVVQRLRGIAHGRSWIPVSSRLTVETKHALLSECGLKPPFRLIDNRLEHISFLSEFGCTKRPSFEILTGQLHQSPSHLDQVLAILNEIAHYHIIDDSNRELVRVPGEDLRAHSLDAIYFRDMDFASLAADTSQKVPAHKGISKGLAESLGIQMLSSLNLGDDEDDDEEQMSEDLVGRIRGFLRDYDPQYAFNEFLANADDAGATEFSMSLRVQEYTPETVISPKFQSLLRRPSLFLFNNAILSDNDFAGIRRVGQGGKLNLAETHGRHGLGALSLYYFTDVVTIISGEFIMILDPSGTNLPPLRNRKRTALKKRISVIARQYPDQLKSYESLFGFTATDQKYNGTLFVLPLFSTISEKACDYTMTRALINDTYRKLAQQAFFFTQLKHIWATEVTMMQPRTLWSTSARKTSMNINPIRDQFRSQTICIKSDNTGKEETWIITSSEDIAIPLEHHQTAVALKLGTNSTLRVQLAINAAKSNDRSLESFPFSTMSLPKPTSLPFHVNAKFAISSNRQGLVLNSADSRSHKD</sequence>
<organism evidence="2 3">
    <name type="scientific">Galerina marginata (strain CBS 339.88)</name>
    <dbReference type="NCBI Taxonomy" id="685588"/>
    <lineage>
        <taxon>Eukaryota</taxon>
        <taxon>Fungi</taxon>
        <taxon>Dikarya</taxon>
        <taxon>Basidiomycota</taxon>
        <taxon>Agaricomycotina</taxon>
        <taxon>Agaricomycetes</taxon>
        <taxon>Agaricomycetidae</taxon>
        <taxon>Agaricales</taxon>
        <taxon>Agaricineae</taxon>
        <taxon>Strophariaceae</taxon>
        <taxon>Galerina</taxon>
    </lineage>
</organism>
<dbReference type="InterPro" id="IPR058210">
    <property type="entry name" value="SACS/Nov_dom"/>
</dbReference>
<name>A0A067SWR8_GALM3</name>
<reference evidence="3" key="1">
    <citation type="journal article" date="2014" name="Proc. Natl. Acad. Sci. U.S.A.">
        <title>Extensive sampling of basidiomycete genomes demonstrates inadequacy of the white-rot/brown-rot paradigm for wood decay fungi.</title>
        <authorList>
            <person name="Riley R."/>
            <person name="Salamov A.A."/>
            <person name="Brown D.W."/>
            <person name="Nagy L.G."/>
            <person name="Floudas D."/>
            <person name="Held B.W."/>
            <person name="Levasseur A."/>
            <person name="Lombard V."/>
            <person name="Morin E."/>
            <person name="Otillar R."/>
            <person name="Lindquist E.A."/>
            <person name="Sun H."/>
            <person name="LaButti K.M."/>
            <person name="Schmutz J."/>
            <person name="Jabbour D."/>
            <person name="Luo H."/>
            <person name="Baker S.E."/>
            <person name="Pisabarro A.G."/>
            <person name="Walton J.D."/>
            <person name="Blanchette R.A."/>
            <person name="Henrissat B."/>
            <person name="Martin F."/>
            <person name="Cullen D."/>
            <person name="Hibbett D.S."/>
            <person name="Grigoriev I.V."/>
        </authorList>
    </citation>
    <scope>NUCLEOTIDE SEQUENCE [LARGE SCALE GENOMIC DNA]</scope>
    <source>
        <strain evidence="3">CBS 339.88</strain>
    </source>
</reference>
<feature type="domain" description="Sacsin/Nov" evidence="1">
    <location>
        <begin position="70"/>
        <end position="294"/>
    </location>
</feature>
<dbReference type="OrthoDB" id="1262810at2759"/>
<dbReference type="Proteomes" id="UP000027222">
    <property type="component" value="Unassembled WGS sequence"/>
</dbReference>
<proteinExistence type="predicted"/>
<feature type="non-terminal residue" evidence="2">
    <location>
        <position position="1699"/>
    </location>
</feature>
<dbReference type="InterPro" id="IPR036890">
    <property type="entry name" value="HATPase_C_sf"/>
</dbReference>
<dbReference type="STRING" id="685588.A0A067SWR8"/>
<dbReference type="EMBL" id="KL142393">
    <property type="protein sequence ID" value="KDR71218.1"/>
    <property type="molecule type" value="Genomic_DNA"/>
</dbReference>
<dbReference type="PANTHER" id="PTHR15600">
    <property type="entry name" value="SACSIN"/>
    <property type="match status" value="1"/>
</dbReference>
<keyword evidence="3" id="KW-1185">Reference proteome</keyword>
<dbReference type="SUPFAM" id="SSF55874">
    <property type="entry name" value="ATPase domain of HSP90 chaperone/DNA topoisomerase II/histidine kinase"/>
    <property type="match status" value="2"/>
</dbReference>
<dbReference type="HOGENOM" id="CLU_251911_0_0_1"/>
<accession>A0A067SWR8</accession>